<sequence>MSSSTANASSTKKAPRNYPKDSPETRASKQLAYLLRHGALEKGLKLRDDGSILVSEVLKYPQLKSITFAQLQNIVDTNDKKRFALYEDAEDKQWYIRAVQGHSIGIKEPGLKKLDALTVPACVVHGTRRELVPVIEEKGLSKMGRTHIHFATGLAKEEGVISGMRNSANAFIYIDSKRAIADGVEFFMSDNGVVLSKGLDDSGILPAKYFERIEYRK</sequence>
<keyword evidence="2" id="KW-1185">Reference proteome</keyword>
<reference evidence="1" key="1">
    <citation type="submission" date="2022-07" db="EMBL/GenBank/DDBJ databases">
        <title>Phylogenomic reconstructions and comparative analyses of Kickxellomycotina fungi.</title>
        <authorList>
            <person name="Reynolds N.K."/>
            <person name="Stajich J.E."/>
            <person name="Barry K."/>
            <person name="Grigoriev I.V."/>
            <person name="Crous P."/>
            <person name="Smith M.E."/>
        </authorList>
    </citation>
    <scope>NUCLEOTIDE SEQUENCE</scope>
    <source>
        <strain evidence="1">CBS 190363</strain>
    </source>
</reference>
<gene>
    <name evidence="1" type="primary">TPT1</name>
    <name evidence="1" type="ORF">IWW38_001473</name>
</gene>
<organism evidence="1 2">
    <name type="scientific">Coemansia aciculifera</name>
    <dbReference type="NCBI Taxonomy" id="417176"/>
    <lineage>
        <taxon>Eukaryota</taxon>
        <taxon>Fungi</taxon>
        <taxon>Fungi incertae sedis</taxon>
        <taxon>Zoopagomycota</taxon>
        <taxon>Kickxellomycotina</taxon>
        <taxon>Kickxellomycetes</taxon>
        <taxon>Kickxellales</taxon>
        <taxon>Kickxellaceae</taxon>
        <taxon>Coemansia</taxon>
    </lineage>
</organism>
<accession>A0ACC1M691</accession>
<evidence type="ECO:0000313" key="1">
    <source>
        <dbReference type="EMBL" id="KAJ2898177.1"/>
    </source>
</evidence>
<protein>
    <submittedName>
        <fullName evidence="1">tRNA 2'-phosphotransferase</fullName>
        <ecNumber evidence="1">2.7.1.160</ecNumber>
    </submittedName>
</protein>
<name>A0ACC1M691_9FUNG</name>
<comment type="caution">
    <text evidence="1">The sequence shown here is derived from an EMBL/GenBank/DDBJ whole genome shotgun (WGS) entry which is preliminary data.</text>
</comment>
<keyword evidence="1" id="KW-0808">Transferase</keyword>
<proteinExistence type="predicted"/>
<evidence type="ECO:0000313" key="2">
    <source>
        <dbReference type="Proteomes" id="UP001139981"/>
    </source>
</evidence>
<dbReference type="EMBL" id="JANBVB010000074">
    <property type="protein sequence ID" value="KAJ2898177.1"/>
    <property type="molecule type" value="Genomic_DNA"/>
</dbReference>
<dbReference type="Proteomes" id="UP001139981">
    <property type="component" value="Unassembled WGS sequence"/>
</dbReference>
<dbReference type="EC" id="2.7.1.160" evidence="1"/>